<keyword evidence="3" id="KW-1185">Reference proteome</keyword>
<name>A0A2A2KR45_9BILA</name>
<dbReference type="Proteomes" id="UP000218231">
    <property type="component" value="Unassembled WGS sequence"/>
</dbReference>
<evidence type="ECO:0008006" key="4">
    <source>
        <dbReference type="Google" id="ProtNLM"/>
    </source>
</evidence>
<organism evidence="2 3">
    <name type="scientific">Diploscapter pachys</name>
    <dbReference type="NCBI Taxonomy" id="2018661"/>
    <lineage>
        <taxon>Eukaryota</taxon>
        <taxon>Metazoa</taxon>
        <taxon>Ecdysozoa</taxon>
        <taxon>Nematoda</taxon>
        <taxon>Chromadorea</taxon>
        <taxon>Rhabditida</taxon>
        <taxon>Rhabditina</taxon>
        <taxon>Rhabditomorpha</taxon>
        <taxon>Rhabditoidea</taxon>
        <taxon>Rhabditidae</taxon>
        <taxon>Diploscapter</taxon>
    </lineage>
</organism>
<feature type="region of interest" description="Disordered" evidence="1">
    <location>
        <begin position="1"/>
        <end position="20"/>
    </location>
</feature>
<evidence type="ECO:0000313" key="3">
    <source>
        <dbReference type="Proteomes" id="UP000218231"/>
    </source>
</evidence>
<reference evidence="2 3" key="1">
    <citation type="journal article" date="2017" name="Curr. Biol.">
        <title>Genome architecture and evolution of a unichromosomal asexual nematode.</title>
        <authorList>
            <person name="Fradin H."/>
            <person name="Zegar C."/>
            <person name="Gutwein M."/>
            <person name="Lucas J."/>
            <person name="Kovtun M."/>
            <person name="Corcoran D."/>
            <person name="Baugh L.R."/>
            <person name="Kiontke K."/>
            <person name="Gunsalus K."/>
            <person name="Fitch D.H."/>
            <person name="Piano F."/>
        </authorList>
    </citation>
    <scope>NUCLEOTIDE SEQUENCE [LARGE SCALE GENOMIC DNA]</scope>
    <source>
        <strain evidence="2">PF1309</strain>
    </source>
</reference>
<evidence type="ECO:0000256" key="1">
    <source>
        <dbReference type="SAM" id="MobiDB-lite"/>
    </source>
</evidence>
<protein>
    <recommendedName>
        <fullName evidence="4">F-box domain-containing protein</fullName>
    </recommendedName>
</protein>
<evidence type="ECO:0000313" key="2">
    <source>
        <dbReference type="EMBL" id="PAV76424.1"/>
    </source>
</evidence>
<proteinExistence type="predicted"/>
<dbReference type="OrthoDB" id="5858028at2759"/>
<feature type="compositionally biased region" description="Polar residues" evidence="1">
    <location>
        <begin position="1"/>
        <end position="19"/>
    </location>
</feature>
<dbReference type="AlphaFoldDB" id="A0A2A2KR45"/>
<accession>A0A2A2KR45</accession>
<gene>
    <name evidence="2" type="ORF">WR25_11597</name>
</gene>
<sequence length="336" mass="37977">MTTAGASNNQNDSDASTSAVPPPQIYLSRDALIHVFETVCKYSPLANVLDLRLVNRLANETVNRATIRKMSELKIEIGEPIRFKIVGLKMKELPEPEPVIYIQNLRFKHTDAPVFLHYLLSHMDKLSSLTVHIQSIEANDLTILEGLLDQILDSNRVKLSDLQIRRRKGGQRISRFVELVRKNASSLKTIKGLGITEAAESFSEKISLSRLSLMTHDVGLASEDTIYDNLIEISSSGARFSHLSYTSFIGLDPTDDIVQAFLEKCEVSSLRMTMLRGPLVPHDANFIFGKVRGIKSLQLGEVVEKPNIYNRLIVYEPLFKKVFPYVDEINFFQQWN</sequence>
<dbReference type="STRING" id="2018661.A0A2A2KR45"/>
<dbReference type="EMBL" id="LIAE01007883">
    <property type="protein sequence ID" value="PAV76424.1"/>
    <property type="molecule type" value="Genomic_DNA"/>
</dbReference>
<comment type="caution">
    <text evidence="2">The sequence shown here is derived from an EMBL/GenBank/DDBJ whole genome shotgun (WGS) entry which is preliminary data.</text>
</comment>